<dbReference type="OrthoDB" id="1099791at2"/>
<evidence type="ECO:0000313" key="2">
    <source>
        <dbReference type="Proteomes" id="UP000030907"/>
    </source>
</evidence>
<organism evidence="1 2">
    <name type="scientific">Sphingopyxis fribergensis</name>
    <dbReference type="NCBI Taxonomy" id="1515612"/>
    <lineage>
        <taxon>Bacteria</taxon>
        <taxon>Pseudomonadati</taxon>
        <taxon>Pseudomonadota</taxon>
        <taxon>Alphaproteobacteria</taxon>
        <taxon>Sphingomonadales</taxon>
        <taxon>Sphingomonadaceae</taxon>
        <taxon>Sphingopyxis</taxon>
    </lineage>
</organism>
<name>A0A0A7PHJ7_9SPHN</name>
<evidence type="ECO:0000313" key="1">
    <source>
        <dbReference type="EMBL" id="AJA07422.1"/>
    </source>
</evidence>
<dbReference type="STRING" id="1515612.SKP52_02435"/>
<dbReference type="AlphaFoldDB" id="A0A0A7PHJ7"/>
<dbReference type="SUPFAM" id="SSF109604">
    <property type="entry name" value="HD-domain/PDEase-like"/>
    <property type="match status" value="1"/>
</dbReference>
<reference evidence="1 2" key="1">
    <citation type="journal article" date="2015" name="Int. J. Syst. Evol. Microbiol.">
        <title>Description of Sphingopyxis fribergensis sp. nov. - a soil bacterium with the ability to degrade styrene and phenylacetic acid.</title>
        <authorList>
            <person name="Oelschlagel M."/>
            <person name="Ruckert C."/>
            <person name="Kalinowski J."/>
            <person name="Schmidt G."/>
            <person name="Schlomann M."/>
            <person name="Tischler D."/>
        </authorList>
    </citation>
    <scope>NUCLEOTIDE SEQUENCE [LARGE SCALE GENOMIC DNA]</scope>
    <source>
        <strain evidence="1 2">Kp5.2</strain>
    </source>
</reference>
<sequence length="218" mass="24704">MTDLAIKNAAATEQHTRRIVGPTILMGDGMYFDFESPDASGLTIEDYAWGLASNARFRGQTRRRLVGQPNQIGPRCLYNVCQHVVLLAEQMWRDGQPIDAVYEGLMHESDEVPWPDIAGPAKQLLPSETKALIKRSGDAIDEWFGVGHEHKDIVKQYDIRMLATEKRDLMPQAGTDQWSCTGGYEPFDFTIEPWVPEYSVQRFRSIYQNVTDHMRGAA</sequence>
<dbReference type="Proteomes" id="UP000030907">
    <property type="component" value="Chromosome"/>
</dbReference>
<proteinExistence type="predicted"/>
<dbReference type="KEGG" id="sphk:SKP52_02435"/>
<dbReference type="RefSeq" id="WP_148308992.1">
    <property type="nucleotide sequence ID" value="NZ_CP009122.1"/>
</dbReference>
<accession>A0A0A7PHJ7</accession>
<dbReference type="EMBL" id="CP009122">
    <property type="protein sequence ID" value="AJA07422.1"/>
    <property type="molecule type" value="Genomic_DNA"/>
</dbReference>
<protein>
    <recommendedName>
        <fullName evidence="3">HD domain-containing protein</fullName>
    </recommendedName>
</protein>
<gene>
    <name evidence="1" type="ORF">SKP52_02435</name>
</gene>
<evidence type="ECO:0008006" key="3">
    <source>
        <dbReference type="Google" id="ProtNLM"/>
    </source>
</evidence>
<keyword evidence="2" id="KW-1185">Reference proteome</keyword>
<dbReference type="Gene3D" id="1.10.3210.10">
    <property type="entry name" value="Hypothetical protein af1432"/>
    <property type="match status" value="1"/>
</dbReference>
<dbReference type="HOGENOM" id="CLU_089999_3_0_5"/>